<organism evidence="2 3">
    <name type="scientific">Polarella glacialis</name>
    <name type="common">Dinoflagellate</name>
    <dbReference type="NCBI Taxonomy" id="89957"/>
    <lineage>
        <taxon>Eukaryota</taxon>
        <taxon>Sar</taxon>
        <taxon>Alveolata</taxon>
        <taxon>Dinophyceae</taxon>
        <taxon>Suessiales</taxon>
        <taxon>Suessiaceae</taxon>
        <taxon>Polarella</taxon>
    </lineage>
</organism>
<feature type="non-terminal residue" evidence="2">
    <location>
        <position position="211"/>
    </location>
</feature>
<dbReference type="EMBL" id="CAJNNV010015582">
    <property type="protein sequence ID" value="CAE8603620.1"/>
    <property type="molecule type" value="Genomic_DNA"/>
</dbReference>
<keyword evidence="3" id="KW-1185">Reference proteome</keyword>
<feature type="coiled-coil region" evidence="1">
    <location>
        <begin position="49"/>
        <end position="79"/>
    </location>
</feature>
<gene>
    <name evidence="2" type="ORF">PGLA1383_LOCUS21827</name>
</gene>
<evidence type="ECO:0000313" key="3">
    <source>
        <dbReference type="Proteomes" id="UP000654075"/>
    </source>
</evidence>
<sequence>ERWASGVAKLEASEEALGRVVSSQSFVSSQSSSLNVLGHGEGCSGVDELEELRARLRDSERENSRLREQETSREAAEKELIDQVGPLLARLGHPLSASAGVDESQFRLFDSWFSALGGKPSGGQSNELHKVSLSQVSNVLIEALTGGSHADAARGKAVAGLQGALLPFYKPLKADPVDCMLAAVLLRLDFANAAELHRLAPGSYRFGVSGP</sequence>
<evidence type="ECO:0000313" key="2">
    <source>
        <dbReference type="EMBL" id="CAE8603620.1"/>
    </source>
</evidence>
<feature type="non-terminal residue" evidence="2">
    <location>
        <position position="1"/>
    </location>
</feature>
<name>A0A813EZJ7_POLGL</name>
<dbReference type="AlphaFoldDB" id="A0A813EZJ7"/>
<reference evidence="2" key="1">
    <citation type="submission" date="2021-02" db="EMBL/GenBank/DDBJ databases">
        <authorList>
            <person name="Dougan E. K."/>
            <person name="Rhodes N."/>
            <person name="Thang M."/>
            <person name="Chan C."/>
        </authorList>
    </citation>
    <scope>NUCLEOTIDE SEQUENCE</scope>
</reference>
<proteinExistence type="predicted"/>
<accession>A0A813EZJ7</accession>
<evidence type="ECO:0000256" key="1">
    <source>
        <dbReference type="SAM" id="Coils"/>
    </source>
</evidence>
<keyword evidence="1" id="KW-0175">Coiled coil</keyword>
<dbReference type="Proteomes" id="UP000654075">
    <property type="component" value="Unassembled WGS sequence"/>
</dbReference>
<comment type="caution">
    <text evidence="2">The sequence shown here is derived from an EMBL/GenBank/DDBJ whole genome shotgun (WGS) entry which is preliminary data.</text>
</comment>
<protein>
    <submittedName>
        <fullName evidence="2">Uncharacterized protein</fullName>
    </submittedName>
</protein>